<feature type="signal peptide" evidence="1">
    <location>
        <begin position="1"/>
        <end position="34"/>
    </location>
</feature>
<dbReference type="Pfam" id="PF21172">
    <property type="entry name" value="CueP"/>
    <property type="match status" value="1"/>
</dbReference>
<dbReference type="PROSITE" id="PS51318">
    <property type="entry name" value="TAT"/>
    <property type="match status" value="1"/>
</dbReference>
<dbReference type="PROSITE" id="PS51257">
    <property type="entry name" value="PROKAR_LIPOPROTEIN"/>
    <property type="match status" value="1"/>
</dbReference>
<dbReference type="Gene3D" id="2.60.40.3700">
    <property type="match status" value="1"/>
</dbReference>
<keyword evidence="1" id="KW-0732">Signal</keyword>
<evidence type="ECO:0000256" key="1">
    <source>
        <dbReference type="SAM" id="SignalP"/>
    </source>
</evidence>
<dbReference type="Proteomes" id="UP000588158">
    <property type="component" value="Unassembled WGS sequence"/>
</dbReference>
<dbReference type="AlphaFoldDB" id="A0A841AEL7"/>
<evidence type="ECO:0008006" key="4">
    <source>
        <dbReference type="Google" id="ProtNLM"/>
    </source>
</evidence>
<sequence>MTRTPSTRRPRPARRTLLAAGGAAFLLLAGCTGAGTGTETTAAFLAAHDLAGMDATQIVEHLEALPLDEQPTDLLASVRPDELVLADDTREITLPLDAGFHLSIAPYVQQTHDCFHHSLTTCRGELADTEVTVKVTDDATGELLVDEPMTTYENGYVAMWLPADVKGTVEITTADGLRGTQQISTGEDGATCLTTLQLTEA</sequence>
<reference evidence="2 3" key="1">
    <citation type="submission" date="2020-08" db="EMBL/GenBank/DDBJ databases">
        <title>Sequencing the genomes of 1000 actinobacteria strains.</title>
        <authorList>
            <person name="Klenk H.-P."/>
        </authorList>
    </citation>
    <scope>NUCLEOTIDE SEQUENCE [LARGE SCALE GENOMIC DNA]</scope>
    <source>
        <strain evidence="2 3">DSM 28796</strain>
    </source>
</reference>
<organism evidence="2 3">
    <name type="scientific">Brachybacterium aquaticum</name>
    <dbReference type="NCBI Taxonomy" id="1432564"/>
    <lineage>
        <taxon>Bacteria</taxon>
        <taxon>Bacillati</taxon>
        <taxon>Actinomycetota</taxon>
        <taxon>Actinomycetes</taxon>
        <taxon>Micrococcales</taxon>
        <taxon>Dermabacteraceae</taxon>
        <taxon>Brachybacterium</taxon>
    </lineage>
</organism>
<dbReference type="NCBIfam" id="NF038094">
    <property type="entry name" value="CueP_fam"/>
    <property type="match status" value="1"/>
</dbReference>
<proteinExistence type="predicted"/>
<feature type="chain" id="PRO_5038754749" description="CueP family metal-binding protein" evidence="1">
    <location>
        <begin position="35"/>
        <end position="201"/>
    </location>
</feature>
<dbReference type="InterPro" id="IPR006311">
    <property type="entry name" value="TAT_signal"/>
</dbReference>
<evidence type="ECO:0000313" key="2">
    <source>
        <dbReference type="EMBL" id="MBB5831722.1"/>
    </source>
</evidence>
<accession>A0A841AEL7</accession>
<comment type="caution">
    <text evidence="2">The sequence shown here is derived from an EMBL/GenBank/DDBJ whole genome shotgun (WGS) entry which is preliminary data.</text>
</comment>
<dbReference type="EMBL" id="JACHLZ010000001">
    <property type="protein sequence ID" value="MBB5831722.1"/>
    <property type="molecule type" value="Genomic_DNA"/>
</dbReference>
<protein>
    <recommendedName>
        <fullName evidence="4">CueP family metal-binding protein</fullName>
    </recommendedName>
</protein>
<gene>
    <name evidence="2" type="ORF">HNR70_001535</name>
</gene>
<keyword evidence="3" id="KW-1185">Reference proteome</keyword>
<name>A0A841AEL7_9MICO</name>
<dbReference type="InterPro" id="IPR047808">
    <property type="entry name" value="CueP-like"/>
</dbReference>
<dbReference type="RefSeq" id="WP_184325140.1">
    <property type="nucleotide sequence ID" value="NZ_JACHLZ010000001.1"/>
</dbReference>
<evidence type="ECO:0000313" key="3">
    <source>
        <dbReference type="Proteomes" id="UP000588158"/>
    </source>
</evidence>